<evidence type="ECO:0000313" key="2">
    <source>
        <dbReference type="Proteomes" id="UP000639772"/>
    </source>
</evidence>
<name>A0A835PT87_VANPL</name>
<accession>A0A835PT87</accession>
<reference evidence="1 2" key="1">
    <citation type="journal article" date="2020" name="Nat. Food">
        <title>A phased Vanilla planifolia genome enables genetic improvement of flavour and production.</title>
        <authorList>
            <person name="Hasing T."/>
            <person name="Tang H."/>
            <person name="Brym M."/>
            <person name="Khazi F."/>
            <person name="Huang T."/>
            <person name="Chambers A.H."/>
        </authorList>
    </citation>
    <scope>NUCLEOTIDE SEQUENCE [LARGE SCALE GENOMIC DNA]</scope>
    <source>
        <tissue evidence="1">Leaf</tissue>
    </source>
</reference>
<dbReference type="EMBL" id="JADCNM010000012">
    <property type="protein sequence ID" value="KAG0459830.1"/>
    <property type="molecule type" value="Genomic_DNA"/>
</dbReference>
<dbReference type="AlphaFoldDB" id="A0A835PT87"/>
<sequence>MKSRALQYAARALMPGLWARACRRAVKPADRDGSHEPSDLRHFRRTRFHVDSSGLGEPGPVHRLVPASGGGTISFLQTVSTLGINI</sequence>
<protein>
    <submittedName>
        <fullName evidence="1">Uncharacterized protein</fullName>
    </submittedName>
</protein>
<dbReference type="Proteomes" id="UP000639772">
    <property type="component" value="Chromosome 12"/>
</dbReference>
<comment type="caution">
    <text evidence="1">The sequence shown here is derived from an EMBL/GenBank/DDBJ whole genome shotgun (WGS) entry which is preliminary data.</text>
</comment>
<organism evidence="1 2">
    <name type="scientific">Vanilla planifolia</name>
    <name type="common">Vanilla</name>
    <dbReference type="NCBI Taxonomy" id="51239"/>
    <lineage>
        <taxon>Eukaryota</taxon>
        <taxon>Viridiplantae</taxon>
        <taxon>Streptophyta</taxon>
        <taxon>Embryophyta</taxon>
        <taxon>Tracheophyta</taxon>
        <taxon>Spermatophyta</taxon>
        <taxon>Magnoliopsida</taxon>
        <taxon>Liliopsida</taxon>
        <taxon>Asparagales</taxon>
        <taxon>Orchidaceae</taxon>
        <taxon>Vanilloideae</taxon>
        <taxon>Vanilleae</taxon>
        <taxon>Vanilla</taxon>
    </lineage>
</organism>
<evidence type="ECO:0000313" key="1">
    <source>
        <dbReference type="EMBL" id="KAG0459830.1"/>
    </source>
</evidence>
<proteinExistence type="predicted"/>
<gene>
    <name evidence="1" type="ORF">HPP92_022958</name>
</gene>